<comment type="caution">
    <text evidence="2">The sequence shown here is derived from an EMBL/GenBank/DDBJ whole genome shotgun (WGS) entry which is preliminary data.</text>
</comment>
<dbReference type="Proteomes" id="UP000219327">
    <property type="component" value="Unassembled WGS sequence"/>
</dbReference>
<proteinExistence type="predicted"/>
<sequence length="299" mass="33428">MEIEDWSGTAHLNALYRQLRELGLESNIAELDAMGFTVLENLLPPETVLRARNAILRICEERTGVKPDLDSGEGLEDWRLIPYLLVRDPVFEEILMNEQSLALATYLLGSRLQLSSMTCHLKGPSERAQIGLHSDTPLLDPLPAYSNVININYALVDYTREGGCLAIVPGSHKLARAPLPSEVSLLPGQENPNAIPLEIPVGSAVIWHGNTWHGSYPRTIPGLRLNLAQYMARPWIKLQERYGRELPQEIIDRHRGDARFAQIVGLNETMGWQEDGPAFLNPVNAMEPSSVGRSDMRQR</sequence>
<dbReference type="Pfam" id="PF05721">
    <property type="entry name" value="PhyH"/>
    <property type="match status" value="1"/>
</dbReference>
<gene>
    <name evidence="2" type="ORF">CNE99_05135</name>
</gene>
<dbReference type="GO" id="GO:0005506">
    <property type="term" value="F:iron ion binding"/>
    <property type="evidence" value="ECO:0007669"/>
    <property type="project" value="UniProtKB-ARBA"/>
</dbReference>
<dbReference type="GO" id="GO:0016706">
    <property type="term" value="F:2-oxoglutarate-dependent dioxygenase activity"/>
    <property type="evidence" value="ECO:0007669"/>
    <property type="project" value="UniProtKB-ARBA"/>
</dbReference>
<evidence type="ECO:0008006" key="4">
    <source>
        <dbReference type="Google" id="ProtNLM"/>
    </source>
</evidence>
<comment type="cofactor">
    <cofactor evidence="1">
        <name>Fe(2+)</name>
        <dbReference type="ChEBI" id="CHEBI:29033"/>
    </cofactor>
</comment>
<dbReference type="InterPro" id="IPR008775">
    <property type="entry name" value="Phytyl_CoA_dOase-like"/>
</dbReference>
<organism evidence="2 3">
    <name type="scientific">OM182 bacterium MED-G24</name>
    <dbReference type="NCBI Taxonomy" id="1986255"/>
    <lineage>
        <taxon>Bacteria</taxon>
        <taxon>Pseudomonadati</taxon>
        <taxon>Pseudomonadota</taxon>
        <taxon>Gammaproteobacteria</taxon>
        <taxon>OMG group</taxon>
        <taxon>OM182 clade</taxon>
    </lineage>
</organism>
<evidence type="ECO:0000313" key="3">
    <source>
        <dbReference type="Proteomes" id="UP000219327"/>
    </source>
</evidence>
<accession>A0A2A5WTN2</accession>
<dbReference type="PANTHER" id="PTHR20883">
    <property type="entry name" value="PHYTANOYL-COA DIOXYGENASE DOMAIN CONTAINING 1"/>
    <property type="match status" value="1"/>
</dbReference>
<dbReference type="SUPFAM" id="SSF51197">
    <property type="entry name" value="Clavaminate synthase-like"/>
    <property type="match status" value="1"/>
</dbReference>
<name>A0A2A5WTN2_9GAMM</name>
<protein>
    <recommendedName>
        <fullName evidence="4">Phytanoyl-CoA dioxygenase</fullName>
    </recommendedName>
</protein>
<evidence type="ECO:0000313" key="2">
    <source>
        <dbReference type="EMBL" id="PDH39638.1"/>
    </source>
</evidence>
<dbReference type="PANTHER" id="PTHR20883:SF48">
    <property type="entry name" value="ECTOINE DIOXYGENASE"/>
    <property type="match status" value="1"/>
</dbReference>
<dbReference type="Gene3D" id="2.60.120.620">
    <property type="entry name" value="q2cbj1_9rhob like domain"/>
    <property type="match status" value="1"/>
</dbReference>
<evidence type="ECO:0000256" key="1">
    <source>
        <dbReference type="ARBA" id="ARBA00001954"/>
    </source>
</evidence>
<dbReference type="AlphaFoldDB" id="A0A2A5WTN2"/>
<reference evidence="2 3" key="1">
    <citation type="submission" date="2017-08" db="EMBL/GenBank/DDBJ databases">
        <title>Fine stratification of microbial communities through a metagenomic profile of the photic zone.</title>
        <authorList>
            <person name="Haro-Moreno J.M."/>
            <person name="Lopez-Perez M."/>
            <person name="De La Torre J."/>
            <person name="Picazo A."/>
            <person name="Camacho A."/>
            <person name="Rodriguez-Valera F."/>
        </authorList>
    </citation>
    <scope>NUCLEOTIDE SEQUENCE [LARGE SCALE GENOMIC DNA]</scope>
    <source>
        <strain evidence="2">MED-G24</strain>
    </source>
</reference>
<dbReference type="EMBL" id="NTKD01000021">
    <property type="protein sequence ID" value="PDH39638.1"/>
    <property type="molecule type" value="Genomic_DNA"/>
</dbReference>